<keyword evidence="2" id="KW-1185">Reference proteome</keyword>
<evidence type="ECO:0000313" key="1">
    <source>
        <dbReference type="EMBL" id="MBL6081118.1"/>
    </source>
</evidence>
<evidence type="ECO:0000313" key="2">
    <source>
        <dbReference type="Proteomes" id="UP000660885"/>
    </source>
</evidence>
<reference evidence="1 2" key="1">
    <citation type="submission" date="2021-01" db="EMBL/GenBank/DDBJ databases">
        <title>Belnapia mucosa sp. nov. and Belnapia arida sp. nov., isolated from the Tabernas Desert (Almeria, Spain).</title>
        <authorList>
            <person name="Molina-Menor E."/>
            <person name="Vidal-Verdu A."/>
            <person name="Calonge A."/>
            <person name="Satari L."/>
            <person name="Pereto J."/>
            <person name="Porcar M."/>
        </authorList>
    </citation>
    <scope>NUCLEOTIDE SEQUENCE [LARGE SCALE GENOMIC DNA]</scope>
    <source>
        <strain evidence="1 2">T18</strain>
    </source>
</reference>
<accession>A0ABS1U8W7</accession>
<organism evidence="1 2">
    <name type="scientific">Belnapia arida</name>
    <dbReference type="NCBI Taxonomy" id="2804533"/>
    <lineage>
        <taxon>Bacteria</taxon>
        <taxon>Pseudomonadati</taxon>
        <taxon>Pseudomonadota</taxon>
        <taxon>Alphaproteobacteria</taxon>
        <taxon>Acetobacterales</taxon>
        <taxon>Roseomonadaceae</taxon>
        <taxon>Belnapia</taxon>
    </lineage>
</organism>
<name>A0ABS1U8W7_9PROT</name>
<gene>
    <name evidence="1" type="ORF">JMJ56_24245</name>
</gene>
<dbReference type="Proteomes" id="UP000660885">
    <property type="component" value="Unassembled WGS sequence"/>
</dbReference>
<comment type="caution">
    <text evidence="1">The sequence shown here is derived from an EMBL/GenBank/DDBJ whole genome shotgun (WGS) entry which is preliminary data.</text>
</comment>
<dbReference type="EMBL" id="JAETWB010000021">
    <property type="protein sequence ID" value="MBL6081118.1"/>
    <property type="molecule type" value="Genomic_DNA"/>
</dbReference>
<dbReference type="RefSeq" id="WP_202834342.1">
    <property type="nucleotide sequence ID" value="NZ_JAETWB010000021.1"/>
</dbReference>
<sequence length="71" mass="7910">MSLSQADRNLMNAILEETYNALSATSALQIVVEAEQDEASARTLKWLAVEVWRLLSQIRGDVEMALLVCVM</sequence>
<proteinExistence type="predicted"/>
<protein>
    <submittedName>
        <fullName evidence="1">Uncharacterized protein</fullName>
    </submittedName>
</protein>